<dbReference type="Proteomes" id="UP001176471">
    <property type="component" value="Unassembled WGS sequence"/>
</dbReference>
<feature type="transmembrane region" description="Helical" evidence="1">
    <location>
        <begin position="39"/>
        <end position="60"/>
    </location>
</feature>
<comment type="caution">
    <text evidence="2">The sequence shown here is derived from an EMBL/GenBank/DDBJ whole genome shotgun (WGS) entry which is preliminary data.</text>
</comment>
<gene>
    <name evidence="2" type="ORF">Q4610_17680</name>
</gene>
<keyword evidence="1" id="KW-1133">Transmembrane helix</keyword>
<feature type="transmembrane region" description="Helical" evidence="1">
    <location>
        <begin position="6"/>
        <end position="27"/>
    </location>
</feature>
<sequence>MLEAQLLSAIYATVLLYLAGNLAGPAWMRRSGTAPLPAALRSGVRIATAIGLAGLAWVGLTDTSPAIGWRECAAWMALLVETLVFLKIAMHRDQGLYAVTGATAR</sequence>
<name>A0ABT8ZQQ8_9SPHN</name>
<protein>
    <submittedName>
        <fullName evidence="2">Uncharacterized protein</fullName>
    </submittedName>
</protein>
<keyword evidence="3" id="KW-1185">Reference proteome</keyword>
<evidence type="ECO:0000313" key="2">
    <source>
        <dbReference type="EMBL" id="MDO7836880.1"/>
    </source>
</evidence>
<evidence type="ECO:0000313" key="3">
    <source>
        <dbReference type="Proteomes" id="UP001176471"/>
    </source>
</evidence>
<accession>A0ABT8ZQQ8</accession>
<organism evidence="2 3">
    <name type="scientific">Sphingobium cyanobacteriorum</name>
    <dbReference type="NCBI Taxonomy" id="3063954"/>
    <lineage>
        <taxon>Bacteria</taxon>
        <taxon>Pseudomonadati</taxon>
        <taxon>Pseudomonadota</taxon>
        <taxon>Alphaproteobacteria</taxon>
        <taxon>Sphingomonadales</taxon>
        <taxon>Sphingomonadaceae</taxon>
        <taxon>Sphingobium</taxon>
    </lineage>
</organism>
<keyword evidence="1" id="KW-0812">Transmembrane</keyword>
<reference evidence="2" key="1">
    <citation type="submission" date="2023-07" db="EMBL/GenBank/DDBJ databases">
        <title>Bacterial whole genome sequence for Sphingobium sp. HBC34.</title>
        <authorList>
            <person name="Le V."/>
            <person name="Ko S.-R."/>
            <person name="Ahn C.-Y."/>
            <person name="Oh H.-M."/>
        </authorList>
    </citation>
    <scope>NUCLEOTIDE SEQUENCE</scope>
    <source>
        <strain evidence="2">HBC34</strain>
    </source>
</reference>
<keyword evidence="1" id="KW-0472">Membrane</keyword>
<dbReference type="EMBL" id="JAUQOM010000012">
    <property type="protein sequence ID" value="MDO7836880.1"/>
    <property type="molecule type" value="Genomic_DNA"/>
</dbReference>
<proteinExistence type="predicted"/>
<dbReference type="RefSeq" id="WP_304537265.1">
    <property type="nucleotide sequence ID" value="NZ_JAUQOM010000012.1"/>
</dbReference>
<evidence type="ECO:0000256" key="1">
    <source>
        <dbReference type="SAM" id="Phobius"/>
    </source>
</evidence>